<gene>
    <name evidence="2" type="ORF">ISG29_17335</name>
</gene>
<name>A0A930V3R5_9ACTN</name>
<evidence type="ECO:0000313" key="2">
    <source>
        <dbReference type="EMBL" id="MBF4163454.1"/>
    </source>
</evidence>
<reference evidence="2" key="1">
    <citation type="submission" date="2020-11" db="EMBL/GenBank/DDBJ databases">
        <title>Nocardioides sp. CBS4Y-1, whole genome shotgun sequence.</title>
        <authorList>
            <person name="Tuo L."/>
        </authorList>
    </citation>
    <scope>NUCLEOTIDE SEQUENCE</scope>
    <source>
        <strain evidence="2">CBS4Y-1</strain>
    </source>
</reference>
<dbReference type="Proteomes" id="UP000656804">
    <property type="component" value="Unassembled WGS sequence"/>
</dbReference>
<accession>A0A930V3R5</accession>
<sequence length="272" mass="28128">MGRRSAETDPSRPGRGSSDATAHVVLEADAAGGVTVVVDETPQSHVRLDDPSHLEFGYIRHLALLLGTRVPAAPAPLGVTHVGGAAMTLARWVQHTRPGSPQIVFEPDAALTDLVRAELPLPRGHRIRVRPVDGLAGTAALRPESADAVVLDAYASGSVPSELTTPDYLGDVARVLRPTGVLGINLATASGLVPRVLAGLLAIEAYVDLAVIGPREVLRGRPGNVVVAAARDALDAGALRAAMSREPLPSEVRHGAEVARLAGAASPAPGRR</sequence>
<evidence type="ECO:0000313" key="3">
    <source>
        <dbReference type="Proteomes" id="UP000656804"/>
    </source>
</evidence>
<keyword evidence="3" id="KW-1185">Reference proteome</keyword>
<proteinExistence type="predicted"/>
<dbReference type="SUPFAM" id="SSF53335">
    <property type="entry name" value="S-adenosyl-L-methionine-dependent methyltransferases"/>
    <property type="match status" value="1"/>
</dbReference>
<organism evidence="2 3">
    <name type="scientific">Nocardioides acrostichi</name>
    <dbReference type="NCBI Taxonomy" id="2784339"/>
    <lineage>
        <taxon>Bacteria</taxon>
        <taxon>Bacillati</taxon>
        <taxon>Actinomycetota</taxon>
        <taxon>Actinomycetes</taxon>
        <taxon>Propionibacteriales</taxon>
        <taxon>Nocardioidaceae</taxon>
        <taxon>Nocardioides</taxon>
    </lineage>
</organism>
<dbReference type="RefSeq" id="WP_194504720.1">
    <property type="nucleotide sequence ID" value="NZ_JADIVZ010000012.1"/>
</dbReference>
<dbReference type="AlphaFoldDB" id="A0A930V3R5"/>
<dbReference type="Gene3D" id="3.40.50.150">
    <property type="entry name" value="Vaccinia Virus protein VP39"/>
    <property type="match status" value="1"/>
</dbReference>
<feature type="region of interest" description="Disordered" evidence="1">
    <location>
        <begin position="1"/>
        <end position="20"/>
    </location>
</feature>
<protein>
    <submittedName>
        <fullName evidence="2">Fused MFS/spermidine synthase</fullName>
    </submittedName>
</protein>
<evidence type="ECO:0000256" key="1">
    <source>
        <dbReference type="SAM" id="MobiDB-lite"/>
    </source>
</evidence>
<dbReference type="InterPro" id="IPR029063">
    <property type="entry name" value="SAM-dependent_MTases_sf"/>
</dbReference>
<feature type="compositionally biased region" description="Basic and acidic residues" evidence="1">
    <location>
        <begin position="1"/>
        <end position="12"/>
    </location>
</feature>
<comment type="caution">
    <text evidence="2">The sequence shown here is derived from an EMBL/GenBank/DDBJ whole genome shotgun (WGS) entry which is preliminary data.</text>
</comment>
<dbReference type="NCBIfam" id="NF037959">
    <property type="entry name" value="MFS_SpdSyn"/>
    <property type="match status" value="1"/>
</dbReference>
<dbReference type="EMBL" id="JADIVZ010000012">
    <property type="protein sequence ID" value="MBF4163454.1"/>
    <property type="molecule type" value="Genomic_DNA"/>
</dbReference>